<keyword evidence="4" id="KW-0378">Hydrolase</keyword>
<evidence type="ECO:0000256" key="1">
    <source>
        <dbReference type="ARBA" id="ARBA00022679"/>
    </source>
</evidence>
<dbReference type="OrthoDB" id="7348755at2"/>
<proteinExistence type="predicted"/>
<gene>
    <name evidence="4" type="ORF">SAMN02745129_3305</name>
</gene>
<reference evidence="5" key="1">
    <citation type="submission" date="2016-11" db="EMBL/GenBank/DDBJ databases">
        <authorList>
            <person name="Varghese N."/>
            <person name="Submissions S."/>
        </authorList>
    </citation>
    <scope>NUCLEOTIDE SEQUENCE [LARGE SCALE GENOMIC DNA]</scope>
    <source>
        <strain evidence="5">DSM 16917</strain>
    </source>
</reference>
<dbReference type="Pfam" id="PF13395">
    <property type="entry name" value="HNH_4"/>
    <property type="match status" value="1"/>
</dbReference>
<name>A0A1M5X8J4_9GAMM</name>
<keyword evidence="5" id="KW-1185">Reference proteome</keyword>
<feature type="domain" description="HNH nuclease" evidence="2">
    <location>
        <begin position="464"/>
        <end position="501"/>
    </location>
</feature>
<dbReference type="GO" id="GO:0016740">
    <property type="term" value="F:transferase activity"/>
    <property type="evidence" value="ECO:0007669"/>
    <property type="project" value="UniProtKB-KW"/>
</dbReference>
<dbReference type="InterPro" id="IPR003615">
    <property type="entry name" value="HNH_nuc"/>
</dbReference>
<dbReference type="SUPFAM" id="SSF53335">
    <property type="entry name" value="S-adenosyl-L-methionine-dependent methyltransferases"/>
    <property type="match status" value="1"/>
</dbReference>
<dbReference type="InterPro" id="IPR029063">
    <property type="entry name" value="SAM-dependent_MTases_sf"/>
</dbReference>
<dbReference type="RefSeq" id="WP_067664042.1">
    <property type="nucleotide sequence ID" value="NZ_FQXG01000005.1"/>
</dbReference>
<dbReference type="InterPro" id="IPR041698">
    <property type="entry name" value="Methyltransf_25"/>
</dbReference>
<keyword evidence="4" id="KW-0255">Endonuclease</keyword>
<sequence>MTDRSDPTSLFYEQNAEQLSEQYRSVEFDQVHQGWRSALSAALGKDNCRILDVGAGCGRDARNLALMGAEVVAAEPCKALADLGRSFTKGLAVKWIDDALPALNKVSAQEQCFDLILLSAVWMHLAPSERPRALRKLSNLLKPGGSIVVTLRHGQSPDQRQMHPVSLDELKKLGRGLGLSLVSSTSSDADKLGRNEVHWQTAVLQLPDEGTGAFPLLRHIAINDNKSSSYKLALLRVLLRIADGHPGAAVRDGSDTIKLPMGLVALYWCRQFKQAIDHYQVRQNANPNAGLGFIKPNGWQMLTNRSADDYAIGNGFIGEDARALYRTLSHSAQTIRDMPCRYITLPNEANRQVFEVESRSVRASDTLFLDFDSLSRWGDFILPESVWLALSRYACWIEPVLINEWISVVQGYKGNEHLSSQQLHQSLVWAEPNRQTAFVRERVKTLLDQGEQVNCIWKHRKLPTSYDIDHCFPFARWPNNDLWNLCPSGDSINRQKGDKLPSVARLAESKDWIQGWWQQAWLNDPDSDAIQRRFFAEANLALPGLNRDNQSVSDVFEAMQLQRTRLREMQQLLEW</sequence>
<evidence type="ECO:0000259" key="3">
    <source>
        <dbReference type="Pfam" id="PF13649"/>
    </source>
</evidence>
<evidence type="ECO:0000313" key="5">
    <source>
        <dbReference type="Proteomes" id="UP000184268"/>
    </source>
</evidence>
<dbReference type="Proteomes" id="UP000184268">
    <property type="component" value="Unassembled WGS sequence"/>
</dbReference>
<dbReference type="Pfam" id="PF13649">
    <property type="entry name" value="Methyltransf_25"/>
    <property type="match status" value="1"/>
</dbReference>
<dbReference type="Gene3D" id="1.10.30.50">
    <property type="match status" value="1"/>
</dbReference>
<dbReference type="PANTHER" id="PTHR43861">
    <property type="entry name" value="TRANS-ACONITATE 2-METHYLTRANSFERASE-RELATED"/>
    <property type="match status" value="1"/>
</dbReference>
<keyword evidence="4" id="KW-0540">Nuclease</keyword>
<evidence type="ECO:0000259" key="2">
    <source>
        <dbReference type="Pfam" id="PF13395"/>
    </source>
</evidence>
<dbReference type="STRING" id="299255.SAMN02745129_3305"/>
<dbReference type="GO" id="GO:0004519">
    <property type="term" value="F:endonuclease activity"/>
    <property type="evidence" value="ECO:0007669"/>
    <property type="project" value="UniProtKB-KW"/>
</dbReference>
<dbReference type="CDD" id="cd02440">
    <property type="entry name" value="AdoMet_MTases"/>
    <property type="match status" value="1"/>
</dbReference>
<feature type="domain" description="Methyltransferase" evidence="3">
    <location>
        <begin position="50"/>
        <end position="145"/>
    </location>
</feature>
<protein>
    <submittedName>
        <fullName evidence="4">HNH endonuclease</fullName>
    </submittedName>
</protein>
<keyword evidence="1" id="KW-0808">Transferase</keyword>
<accession>A0A1M5X8J4</accession>
<dbReference type="EMBL" id="FQXG01000005">
    <property type="protein sequence ID" value="SHH95824.1"/>
    <property type="molecule type" value="Genomic_DNA"/>
</dbReference>
<dbReference type="Gene3D" id="3.40.50.150">
    <property type="entry name" value="Vaccinia Virus protein VP39"/>
    <property type="match status" value="1"/>
</dbReference>
<organism evidence="4 5">
    <name type="scientific">Ferrimonas marina</name>
    <dbReference type="NCBI Taxonomy" id="299255"/>
    <lineage>
        <taxon>Bacteria</taxon>
        <taxon>Pseudomonadati</taxon>
        <taxon>Pseudomonadota</taxon>
        <taxon>Gammaproteobacteria</taxon>
        <taxon>Alteromonadales</taxon>
        <taxon>Ferrimonadaceae</taxon>
        <taxon>Ferrimonas</taxon>
    </lineage>
</organism>
<evidence type="ECO:0000313" key="4">
    <source>
        <dbReference type="EMBL" id="SHH95824.1"/>
    </source>
</evidence>
<dbReference type="AlphaFoldDB" id="A0A1M5X8J4"/>